<dbReference type="Gene3D" id="1.10.20.10">
    <property type="entry name" value="Histone, subunit A"/>
    <property type="match status" value="1"/>
</dbReference>
<organism evidence="1 2">
    <name type="scientific">Hanseniaspora guilliermondii</name>
    <dbReference type="NCBI Taxonomy" id="56406"/>
    <lineage>
        <taxon>Eukaryota</taxon>
        <taxon>Fungi</taxon>
        <taxon>Dikarya</taxon>
        <taxon>Ascomycota</taxon>
        <taxon>Saccharomycotina</taxon>
        <taxon>Saccharomycetes</taxon>
        <taxon>Saccharomycodales</taxon>
        <taxon>Saccharomycodaceae</taxon>
        <taxon>Hanseniaspora</taxon>
    </lineage>
</organism>
<dbReference type="OrthoDB" id="3971181at2759"/>
<keyword evidence="2" id="KW-1185">Reference proteome</keyword>
<evidence type="ECO:0000313" key="1">
    <source>
        <dbReference type="EMBL" id="SGZ40330.1"/>
    </source>
</evidence>
<protein>
    <submittedName>
        <fullName evidence="1">Uncharacterized protein</fullName>
    </submittedName>
</protein>
<dbReference type="Proteomes" id="UP000183365">
    <property type="component" value="Unassembled WGS sequence"/>
</dbReference>
<dbReference type="AlphaFoldDB" id="A0A1L0B1P3"/>
<proteinExistence type="predicted"/>
<reference evidence="2" key="1">
    <citation type="submission" date="2016-11" db="EMBL/GenBank/DDBJ databases">
        <authorList>
            <person name="Guldener U."/>
        </authorList>
    </citation>
    <scope>NUCLEOTIDE SEQUENCE [LARGE SCALE GENOMIC DNA]</scope>
</reference>
<dbReference type="VEuPathDB" id="FungiDB:HGUI_02530"/>
<sequence>MKQSLVALNDDALTYVNETFIEYTRDILHSLIKEDISKYKKFLKNHLYEMDEDSVLQNHELIEAMNEYNETVLSVFEDKQDKTIEKVPPVINTEEAYMLNKEYNLAKYALKNYSQDRYTIIGNVLTKEQIQKYDLFKATKLPRSLVKKMVLHHRPEHVGLANNNQTTLSIIAGMMKLELLKVVEMAKLERDRDVKSKYMEIQQERFSKMKQILETVKKVKTLNETIKSLDAEDTKRPGLVDELNEYMSEYNKLVDFIKTPTDMDKTPENIIPLNVNHLRRVVNGRKNIKKNRLKYLMK</sequence>
<dbReference type="InterPro" id="IPR009072">
    <property type="entry name" value="Histone-fold"/>
</dbReference>
<gene>
    <name evidence="1" type="ORF">HGUI_02530</name>
</gene>
<accession>A0A1L0B1P3</accession>
<name>A0A1L0B1P3_9ASCO</name>
<dbReference type="EMBL" id="FQNF01000046">
    <property type="protein sequence ID" value="SGZ40330.1"/>
    <property type="molecule type" value="Genomic_DNA"/>
</dbReference>
<dbReference type="GO" id="GO:0046982">
    <property type="term" value="F:protein heterodimerization activity"/>
    <property type="evidence" value="ECO:0007669"/>
    <property type="project" value="InterPro"/>
</dbReference>
<evidence type="ECO:0000313" key="2">
    <source>
        <dbReference type="Proteomes" id="UP000183365"/>
    </source>
</evidence>